<comment type="similarity">
    <text evidence="3 12">Belongs to the PIGV family.</text>
</comment>
<dbReference type="GO" id="GO:0031501">
    <property type="term" value="C:mannosyltransferase complex"/>
    <property type="evidence" value="ECO:0007669"/>
    <property type="project" value="TreeGrafter"/>
</dbReference>
<keyword evidence="5 12" id="KW-0337">GPI-anchor biosynthesis</keyword>
<reference evidence="13 14" key="1">
    <citation type="journal article" date="2016" name="Mol. Biol. Evol.">
        <title>Comparative Genomics of Early-Diverging Mushroom-Forming Fungi Provides Insights into the Origins of Lignocellulose Decay Capabilities.</title>
        <authorList>
            <person name="Nagy L.G."/>
            <person name="Riley R."/>
            <person name="Tritt A."/>
            <person name="Adam C."/>
            <person name="Daum C."/>
            <person name="Floudas D."/>
            <person name="Sun H."/>
            <person name="Yadav J.S."/>
            <person name="Pangilinan J."/>
            <person name="Larsson K.H."/>
            <person name="Matsuura K."/>
            <person name="Barry K."/>
            <person name="Labutti K."/>
            <person name="Kuo R."/>
            <person name="Ohm R.A."/>
            <person name="Bhattacharya S.S."/>
            <person name="Shirouzu T."/>
            <person name="Yoshinaga Y."/>
            <person name="Martin F.M."/>
            <person name="Grigoriev I.V."/>
            <person name="Hibbett D.S."/>
        </authorList>
    </citation>
    <scope>NUCLEOTIDE SEQUENCE [LARGE SCALE GENOMIC DNA]</scope>
    <source>
        <strain evidence="13 14">HHB12029</strain>
    </source>
</reference>
<sequence length="398" mass="44665">MDFKLDAKKLAGDPRVQVARWASVQRIFVVACVTLAAFVLPTFDASPAVASDLSTSRSLRWDAFYFASIARNDYAYEQHWAFLPGAPFIARILSRFLKVDLLLATSVAAFLANPILHLYDLTFEFTGSANISRLVAALSLLPSSPATLIYSTYAEPFFTTIAYTGMLACSQKRYEAAALTFMLTAVFRSNGIVLGGFILWDLLVEPVLLTRRLASLSGRRVFYASALALAPVVPFALYQYRAYRLFCSNPDVTPAAWCSNFPPSIYTHVQRKYWNNGLLRYWTLQQLPNFLIAAPVYALLFTGCYVHLRARLTGKRDAFFRSTRLTSHALHALFITLTILLGGHVQIMLRLAASMPFLYWSAAWLWLEHPKWARAWVGWSACWGAISVILWAAFLPPA</sequence>
<keyword evidence="11 12" id="KW-0472">Membrane</keyword>
<dbReference type="STRING" id="1314781.A0A165BF66"/>
<feature type="transmembrane region" description="Helical" evidence="12">
    <location>
        <begin position="101"/>
        <end position="119"/>
    </location>
</feature>
<evidence type="ECO:0000256" key="8">
    <source>
        <dbReference type="ARBA" id="ARBA00022692"/>
    </source>
</evidence>
<dbReference type="GO" id="GO:0005789">
    <property type="term" value="C:endoplasmic reticulum membrane"/>
    <property type="evidence" value="ECO:0007669"/>
    <property type="project" value="UniProtKB-SubCell"/>
</dbReference>
<name>A0A165BF66_EXIGL</name>
<dbReference type="Proteomes" id="UP000077266">
    <property type="component" value="Unassembled WGS sequence"/>
</dbReference>
<dbReference type="UniPathway" id="UPA00196"/>
<evidence type="ECO:0000256" key="11">
    <source>
        <dbReference type="ARBA" id="ARBA00023136"/>
    </source>
</evidence>
<keyword evidence="8 12" id="KW-0812">Transmembrane</keyword>
<evidence type="ECO:0000256" key="12">
    <source>
        <dbReference type="RuleBase" id="RU363112"/>
    </source>
</evidence>
<organism evidence="13 14">
    <name type="scientific">Exidia glandulosa HHB12029</name>
    <dbReference type="NCBI Taxonomy" id="1314781"/>
    <lineage>
        <taxon>Eukaryota</taxon>
        <taxon>Fungi</taxon>
        <taxon>Dikarya</taxon>
        <taxon>Basidiomycota</taxon>
        <taxon>Agaricomycotina</taxon>
        <taxon>Agaricomycetes</taxon>
        <taxon>Auriculariales</taxon>
        <taxon>Exidiaceae</taxon>
        <taxon>Exidia</taxon>
    </lineage>
</organism>
<dbReference type="EC" id="2.4.1.-" evidence="12"/>
<evidence type="ECO:0000256" key="10">
    <source>
        <dbReference type="ARBA" id="ARBA00022989"/>
    </source>
</evidence>
<evidence type="ECO:0000313" key="14">
    <source>
        <dbReference type="Proteomes" id="UP000077266"/>
    </source>
</evidence>
<dbReference type="GO" id="GO:0000009">
    <property type="term" value="F:alpha-1,6-mannosyltransferase activity"/>
    <property type="evidence" value="ECO:0007669"/>
    <property type="project" value="InterPro"/>
</dbReference>
<comment type="subcellular location">
    <subcellularLocation>
        <location evidence="1 12">Endoplasmic reticulum membrane</location>
        <topology evidence="1 12">Multi-pass membrane protein</topology>
    </subcellularLocation>
</comment>
<keyword evidence="6 12" id="KW-0328">Glycosyltransferase</keyword>
<dbReference type="PANTHER" id="PTHR12468">
    <property type="entry name" value="GPI MANNOSYLTRANSFERASE 2"/>
    <property type="match status" value="1"/>
</dbReference>
<dbReference type="GO" id="GO:0004376">
    <property type="term" value="F:GPI mannosyltransferase activity"/>
    <property type="evidence" value="ECO:0007669"/>
    <property type="project" value="InterPro"/>
</dbReference>
<evidence type="ECO:0000256" key="1">
    <source>
        <dbReference type="ARBA" id="ARBA00004477"/>
    </source>
</evidence>
<dbReference type="FunCoup" id="A0A165BF66">
    <property type="interactions" value="75"/>
</dbReference>
<protein>
    <recommendedName>
        <fullName evidence="4 12">GPI mannosyltransferase 2</fullName>
        <ecNumber evidence="12">2.4.1.-</ecNumber>
    </recommendedName>
</protein>
<evidence type="ECO:0000256" key="2">
    <source>
        <dbReference type="ARBA" id="ARBA00004687"/>
    </source>
</evidence>
<evidence type="ECO:0000256" key="4">
    <source>
        <dbReference type="ARBA" id="ARBA00013795"/>
    </source>
</evidence>
<dbReference type="OrthoDB" id="10252502at2759"/>
<evidence type="ECO:0000313" key="13">
    <source>
        <dbReference type="EMBL" id="KZV80510.1"/>
    </source>
</evidence>
<feature type="transmembrane region" description="Helical" evidence="12">
    <location>
        <begin position="21"/>
        <end position="43"/>
    </location>
</feature>
<feature type="transmembrane region" description="Helical" evidence="12">
    <location>
        <begin position="329"/>
        <end position="353"/>
    </location>
</feature>
<dbReference type="AlphaFoldDB" id="A0A165BF66"/>
<feature type="transmembrane region" description="Helical" evidence="12">
    <location>
        <begin position="221"/>
        <end position="240"/>
    </location>
</feature>
<keyword evidence="9 12" id="KW-0256">Endoplasmic reticulum</keyword>
<evidence type="ECO:0000256" key="5">
    <source>
        <dbReference type="ARBA" id="ARBA00022502"/>
    </source>
</evidence>
<keyword evidence="14" id="KW-1185">Reference proteome</keyword>
<evidence type="ECO:0000256" key="3">
    <source>
        <dbReference type="ARBA" id="ARBA00008698"/>
    </source>
</evidence>
<accession>A0A165BF66</accession>
<evidence type="ECO:0000256" key="6">
    <source>
        <dbReference type="ARBA" id="ARBA00022676"/>
    </source>
</evidence>
<gene>
    <name evidence="13" type="ORF">EXIGLDRAFT_630045</name>
</gene>
<dbReference type="InParanoid" id="A0A165BF66"/>
<keyword evidence="7 12" id="KW-0808">Transferase</keyword>
<dbReference type="GO" id="GO:0006506">
    <property type="term" value="P:GPI anchor biosynthetic process"/>
    <property type="evidence" value="ECO:0007669"/>
    <property type="project" value="UniProtKB-UniPathway"/>
</dbReference>
<keyword evidence="10 12" id="KW-1133">Transmembrane helix</keyword>
<feature type="transmembrane region" description="Helical" evidence="12">
    <location>
        <begin position="290"/>
        <end position="308"/>
    </location>
</feature>
<feature type="transmembrane region" description="Helical" evidence="12">
    <location>
        <begin position="373"/>
        <end position="395"/>
    </location>
</feature>
<dbReference type="Pfam" id="PF04188">
    <property type="entry name" value="Mannosyl_trans2"/>
    <property type="match status" value="1"/>
</dbReference>
<feature type="transmembrane region" description="Helical" evidence="12">
    <location>
        <begin position="176"/>
        <end position="200"/>
    </location>
</feature>
<dbReference type="PANTHER" id="PTHR12468:SF2">
    <property type="entry name" value="GPI MANNOSYLTRANSFERASE 2"/>
    <property type="match status" value="1"/>
</dbReference>
<dbReference type="InterPro" id="IPR007315">
    <property type="entry name" value="PIG-V/Gpi18"/>
</dbReference>
<comment type="pathway">
    <text evidence="2 12">Glycolipid biosynthesis; glycosylphosphatidylinositol-anchor biosynthesis.</text>
</comment>
<evidence type="ECO:0000256" key="7">
    <source>
        <dbReference type="ARBA" id="ARBA00022679"/>
    </source>
</evidence>
<proteinExistence type="inferred from homology"/>
<comment type="function">
    <text evidence="12">Mannosyltransferase involved in glycosylphosphatidylinositol-anchor biosynthesis.</text>
</comment>
<dbReference type="EMBL" id="KV426475">
    <property type="protein sequence ID" value="KZV80510.1"/>
    <property type="molecule type" value="Genomic_DNA"/>
</dbReference>
<evidence type="ECO:0000256" key="9">
    <source>
        <dbReference type="ARBA" id="ARBA00022824"/>
    </source>
</evidence>
<feature type="transmembrane region" description="Helical" evidence="12">
    <location>
        <begin position="131"/>
        <end position="153"/>
    </location>
</feature>